<dbReference type="Proteomes" id="UP000013097">
    <property type="component" value="Unassembled WGS sequence"/>
</dbReference>
<name>N9XIE1_9CLOT</name>
<feature type="domain" description="ArnR1-like winged helix-turn-helix" evidence="1">
    <location>
        <begin position="48"/>
        <end position="107"/>
    </location>
</feature>
<dbReference type="HOGENOM" id="CLU_2205446_0_0_9"/>
<dbReference type="AlphaFoldDB" id="N9XIE1"/>
<comment type="caution">
    <text evidence="2">The sequence shown here is derived from an EMBL/GenBank/DDBJ whole genome shotgun (WGS) entry which is preliminary data.</text>
</comment>
<dbReference type="PATRIC" id="fig|999411.4.peg.3128"/>
<dbReference type="RefSeq" id="WP_002599653.1">
    <property type="nucleotide sequence ID" value="NZ_KB850959.1"/>
</dbReference>
<dbReference type="Gene3D" id="1.10.10.10">
    <property type="entry name" value="Winged helix-like DNA-binding domain superfamily/Winged helix DNA-binding domain"/>
    <property type="match status" value="1"/>
</dbReference>
<dbReference type="Pfam" id="PF14947">
    <property type="entry name" value="HTH_45"/>
    <property type="match status" value="1"/>
</dbReference>
<evidence type="ECO:0000313" key="2">
    <source>
        <dbReference type="EMBL" id="ENY99472.1"/>
    </source>
</evidence>
<evidence type="ECO:0000259" key="1">
    <source>
        <dbReference type="Pfam" id="PF14947"/>
    </source>
</evidence>
<reference evidence="2 3" key="1">
    <citation type="submission" date="2013-01" db="EMBL/GenBank/DDBJ databases">
        <title>The Genome Sequence of Clostridium colicanis 209318.</title>
        <authorList>
            <consortium name="The Broad Institute Genome Sequencing Platform"/>
            <person name="Earl A."/>
            <person name="Ward D."/>
            <person name="Feldgarden M."/>
            <person name="Gevers D."/>
            <person name="Courvalin P."/>
            <person name="Lambert T."/>
            <person name="Walker B."/>
            <person name="Young S.K."/>
            <person name="Zeng Q."/>
            <person name="Gargeya S."/>
            <person name="Fitzgerald M."/>
            <person name="Haas B."/>
            <person name="Abouelleil A."/>
            <person name="Alvarado L."/>
            <person name="Arachchi H.M."/>
            <person name="Berlin A.M."/>
            <person name="Chapman S.B."/>
            <person name="Dewar J."/>
            <person name="Goldberg J."/>
            <person name="Griggs A."/>
            <person name="Gujja S."/>
            <person name="Hansen M."/>
            <person name="Howarth C."/>
            <person name="Imamovic A."/>
            <person name="Larimer J."/>
            <person name="McCowan C."/>
            <person name="Murphy C."/>
            <person name="Neiman D."/>
            <person name="Pearson M."/>
            <person name="Priest M."/>
            <person name="Roberts A."/>
            <person name="Saif S."/>
            <person name="Shea T."/>
            <person name="Sisk P."/>
            <person name="Sykes S."/>
            <person name="Wortman J."/>
            <person name="Nusbaum C."/>
            <person name="Birren B."/>
        </authorList>
    </citation>
    <scope>NUCLEOTIDE SEQUENCE [LARGE SCALE GENOMIC DNA]</scope>
    <source>
        <strain evidence="2 3">209318</strain>
    </source>
</reference>
<proteinExistence type="predicted"/>
<dbReference type="InterPro" id="IPR038723">
    <property type="entry name" value="ArnR1-like_HTH"/>
</dbReference>
<keyword evidence="3" id="KW-1185">Reference proteome</keyword>
<gene>
    <name evidence="2" type="ORF">HMPREF1092_03213</name>
</gene>
<organism evidence="2 3">
    <name type="scientific">Clostridium thermobutyricum</name>
    <dbReference type="NCBI Taxonomy" id="29372"/>
    <lineage>
        <taxon>Bacteria</taxon>
        <taxon>Bacillati</taxon>
        <taxon>Bacillota</taxon>
        <taxon>Clostridia</taxon>
        <taxon>Eubacteriales</taxon>
        <taxon>Clostridiaceae</taxon>
        <taxon>Clostridium</taxon>
    </lineage>
</organism>
<dbReference type="InterPro" id="IPR036388">
    <property type="entry name" value="WH-like_DNA-bd_sf"/>
</dbReference>
<evidence type="ECO:0000313" key="3">
    <source>
        <dbReference type="Proteomes" id="UP000013097"/>
    </source>
</evidence>
<dbReference type="InterPro" id="IPR036390">
    <property type="entry name" value="WH_DNA-bd_sf"/>
</dbReference>
<sequence length="107" mass="11833">MEVSLNTNTFKVLKAISVVPNLTEEEKASGIKRLSSYTEGVTKAIIANRMKKLNLSTSTINRSIKVLCENELIAEGLKITDCGAGRKRGYSKSYYITDKGIDFLNNL</sequence>
<dbReference type="EMBL" id="AGYT01000021">
    <property type="protein sequence ID" value="ENY99472.1"/>
    <property type="molecule type" value="Genomic_DNA"/>
</dbReference>
<accession>N9XIE1</accession>
<dbReference type="SUPFAM" id="SSF46785">
    <property type="entry name" value="Winged helix' DNA-binding domain"/>
    <property type="match status" value="1"/>
</dbReference>
<protein>
    <recommendedName>
        <fullName evidence="1">ArnR1-like winged helix-turn-helix domain-containing protein</fullName>
    </recommendedName>
</protein>